<protein>
    <submittedName>
        <fullName evidence="1">Putative DNA-binding protein</fullName>
    </submittedName>
</protein>
<evidence type="ECO:0000313" key="1">
    <source>
        <dbReference type="EMBL" id="EFG08822.1"/>
    </source>
</evidence>
<dbReference type="eggNOG" id="COG1396">
    <property type="taxonomic scope" value="Bacteria"/>
</dbReference>
<dbReference type="Pfam" id="PF19054">
    <property type="entry name" value="DUF5753"/>
    <property type="match status" value="1"/>
</dbReference>
<dbReference type="EMBL" id="CM000913">
    <property type="protein sequence ID" value="EFG08822.1"/>
    <property type="molecule type" value="Genomic_DNA"/>
</dbReference>
<reference evidence="1 2" key="1">
    <citation type="journal article" date="2010" name="Genome Biol. Evol.">
        <title>The sequence of a 1.8-mb bacterial linear plasmid reveals a rich evolutionary reservoir of secondary metabolic pathways.</title>
        <authorList>
            <person name="Medema M.H."/>
            <person name="Trefzer A."/>
            <person name="Kovalchuk A."/>
            <person name="van den Berg M."/>
            <person name="Mueller U."/>
            <person name="Heijne W."/>
            <person name="Wu L."/>
            <person name="Alam M.T."/>
            <person name="Ronning C.M."/>
            <person name="Nierman W.C."/>
            <person name="Bovenberg R.A.L."/>
            <person name="Breitling R."/>
            <person name="Takano E."/>
        </authorList>
    </citation>
    <scope>NUCLEOTIDE SEQUENCE [LARGE SCALE GENOMIC DNA]</scope>
    <source>
        <strain evidence="2">ATCC 27064 / DSM 738 / JCM 4710 / NBRC 13307 / NCIMB 12785 / NRRL 3585 / VKM Ac-602</strain>
    </source>
</reference>
<dbReference type="KEGG" id="sclf:BB341_09940"/>
<dbReference type="InterPro" id="IPR010982">
    <property type="entry name" value="Lambda_DNA-bd_dom_sf"/>
</dbReference>
<sequence>MARPPKELTPEKSVEDLLGARIRKLRLALGWSVEELAEKVFVGPGRITQIETANDPPGRRLTEQLDVVLRANGSLTELWPLIKAEAFKDYAKRFLRAQATARAIHEFSLAVPGLLQVEPYARALMGIDYPERSADLEDAVVRRIERQTIFGRPNPPWLWVVLYETALVQGHGSPETMAAQIDHLLVMVGHPNINIQILPLNKPAIPGSISLLTAPEGERSAYAEGFNTGAYYQEPDDVDRFQRIYDQLQAGALDTEASAQVMRDARRKHR</sequence>
<dbReference type="GO" id="GO:0003677">
    <property type="term" value="F:DNA binding"/>
    <property type="evidence" value="ECO:0007669"/>
    <property type="project" value="UniProtKB-KW"/>
</dbReference>
<dbReference type="STRING" id="1901.BB341_09940"/>
<dbReference type="RefSeq" id="WP_003958611.1">
    <property type="nucleotide sequence ID" value="NZ_CM000913.1"/>
</dbReference>
<dbReference type="AlphaFoldDB" id="B5H2W5"/>
<gene>
    <name evidence="1" type="ORF">SCLAV_3750</name>
</gene>
<dbReference type="InterPro" id="IPR043917">
    <property type="entry name" value="DUF5753"/>
</dbReference>
<dbReference type="CDD" id="cd00093">
    <property type="entry name" value="HTH_XRE"/>
    <property type="match status" value="1"/>
</dbReference>
<dbReference type="SUPFAM" id="SSF47413">
    <property type="entry name" value="lambda repressor-like DNA-binding domains"/>
    <property type="match status" value="1"/>
</dbReference>
<proteinExistence type="predicted"/>
<organism evidence="1 2">
    <name type="scientific">Streptomyces clavuligerus</name>
    <dbReference type="NCBI Taxonomy" id="1901"/>
    <lineage>
        <taxon>Bacteria</taxon>
        <taxon>Bacillati</taxon>
        <taxon>Actinomycetota</taxon>
        <taxon>Actinomycetes</taxon>
        <taxon>Kitasatosporales</taxon>
        <taxon>Streptomycetaceae</taxon>
        <taxon>Streptomyces</taxon>
    </lineage>
</organism>
<dbReference type="InterPro" id="IPR001387">
    <property type="entry name" value="Cro/C1-type_HTH"/>
</dbReference>
<dbReference type="PROSITE" id="PS50943">
    <property type="entry name" value="HTH_CROC1"/>
    <property type="match status" value="1"/>
</dbReference>
<keyword evidence="1" id="KW-0238">DNA-binding</keyword>
<dbReference type="OrthoDB" id="2897536at2"/>
<dbReference type="Proteomes" id="UP000002357">
    <property type="component" value="Chromosome"/>
</dbReference>
<evidence type="ECO:0000313" key="2">
    <source>
        <dbReference type="Proteomes" id="UP000002357"/>
    </source>
</evidence>
<accession>B5H2W5</accession>
<dbReference type="Pfam" id="PF13560">
    <property type="entry name" value="HTH_31"/>
    <property type="match status" value="1"/>
</dbReference>
<dbReference type="GeneID" id="93729746"/>
<dbReference type="SMART" id="SM00530">
    <property type="entry name" value="HTH_XRE"/>
    <property type="match status" value="1"/>
</dbReference>
<keyword evidence="2" id="KW-1185">Reference proteome</keyword>
<dbReference type="Gene3D" id="1.10.260.40">
    <property type="entry name" value="lambda repressor-like DNA-binding domains"/>
    <property type="match status" value="1"/>
</dbReference>
<name>B5H2W5_STRCL</name>